<dbReference type="InterPro" id="IPR035979">
    <property type="entry name" value="RBD_domain_sf"/>
</dbReference>
<dbReference type="VEuPathDB" id="FungiDB:AO090005000787"/>
<feature type="region of interest" description="Disordered" evidence="3">
    <location>
        <begin position="374"/>
        <end position="416"/>
    </location>
</feature>
<dbReference type="InterPro" id="IPR050374">
    <property type="entry name" value="RRT5_SRSF_SR"/>
</dbReference>
<dbReference type="eggNOG" id="ENOG502SU10">
    <property type="taxonomic scope" value="Eukaryota"/>
</dbReference>
<feature type="compositionally biased region" description="Polar residues" evidence="3">
    <location>
        <begin position="383"/>
        <end position="397"/>
    </location>
</feature>
<dbReference type="OrthoDB" id="1049195at2759"/>
<reference evidence="5 6" key="1">
    <citation type="submission" date="2016-10" db="EMBL/GenBank/DDBJ databases">
        <title>Genome sequencing of Aspergillus oryzae BCC7051.</title>
        <authorList>
            <person name="Thammarongtham C."/>
            <person name="Vorapreeda T."/>
            <person name="Nookaew I."/>
            <person name="Srisuk T."/>
            <person name="Land M."/>
            <person name="Jeennor S."/>
            <person name="Laoteng K."/>
        </authorList>
    </citation>
    <scope>NUCLEOTIDE SEQUENCE [LARGE SCALE GENOMIC DNA]</scope>
    <source>
        <strain evidence="5 6">BCC7051</strain>
    </source>
</reference>
<feature type="domain" description="RRM" evidence="4">
    <location>
        <begin position="257"/>
        <end position="335"/>
    </location>
</feature>
<sequence length="416" mass="45858">MPHPQKGRSRPRGSDEEFVLFLQGIPAHCRWQELKDLVRQTALHIRQAVVYDDHHGFPTGLGQIIVKNEDEAWRTYHRLSTNGWEGQSLVVTLARTSSPTRPIAGPTKSPHCVIPSDYVAGYSTPPRVSQNMAVPPSPISPEPMIAGTSPTYPPPEYGHVPVMGLPHQSFFPIYPDPLSQPMSGIPPSPAQRPSYCDPLTFTVYPPYPVSPMPVFQDASQRRTPHKPSYTYTYTYTPTPIPIYAPQSNGNPRSPPRRTIFIQNLSPATTQSELHSHLQDAGSIESCEVPLDPTTARCKGFARITFRTAEEAKRAIARYNNTIFLNARIRVKIDRAVPYAASYRLSSPSTVPVTIVSAPHPPSTTYTPEHTIITTLPTDESPKSEPTSTTEEASQTKCQPGPLVVNGSGIGRKEITT</sequence>
<keyword evidence="1 2" id="KW-0694">RNA-binding</keyword>
<proteinExistence type="predicted"/>
<evidence type="ECO:0000256" key="1">
    <source>
        <dbReference type="ARBA" id="ARBA00022884"/>
    </source>
</evidence>
<dbReference type="PANTHER" id="PTHR23003:SF60">
    <property type="entry name" value="RNA BINDING PROTEIN (AFU_ORTHOLOGUE AFUA_1G02950)"/>
    <property type="match status" value="1"/>
</dbReference>
<dbReference type="FunFam" id="3.30.70.330:FF:000391">
    <property type="entry name" value="Putative RNA binding protein"/>
    <property type="match status" value="1"/>
</dbReference>
<evidence type="ECO:0000313" key="5">
    <source>
        <dbReference type="EMBL" id="OOO12979.1"/>
    </source>
</evidence>
<dbReference type="AlphaFoldDB" id="A0A1S9DV77"/>
<dbReference type="InterPro" id="IPR000504">
    <property type="entry name" value="RRM_dom"/>
</dbReference>
<evidence type="ECO:0000313" key="6">
    <source>
        <dbReference type="Proteomes" id="UP000190312"/>
    </source>
</evidence>
<dbReference type="EMBL" id="MKZY01000002">
    <property type="protein sequence ID" value="OOO12979.1"/>
    <property type="molecule type" value="Genomic_DNA"/>
</dbReference>
<dbReference type="SUPFAM" id="SSF54928">
    <property type="entry name" value="RNA-binding domain, RBD"/>
    <property type="match status" value="2"/>
</dbReference>
<gene>
    <name evidence="5" type="ORF">OAory_01007280</name>
</gene>
<evidence type="ECO:0000256" key="2">
    <source>
        <dbReference type="PROSITE-ProRule" id="PRU00176"/>
    </source>
</evidence>
<dbReference type="VEuPathDB" id="FungiDB:AO090005000786"/>
<comment type="caution">
    <text evidence="5">The sequence shown here is derived from an EMBL/GenBank/DDBJ whole genome shotgun (WGS) entry which is preliminary data.</text>
</comment>
<protein>
    <submittedName>
        <fullName evidence="5">RNP-1 like RNA-binding protein</fullName>
    </submittedName>
</protein>
<evidence type="ECO:0000256" key="3">
    <source>
        <dbReference type="SAM" id="MobiDB-lite"/>
    </source>
</evidence>
<name>A0A1S9DV77_ASPOZ</name>
<organism evidence="5 6">
    <name type="scientific">Aspergillus oryzae</name>
    <name type="common">Yellow koji mold</name>
    <dbReference type="NCBI Taxonomy" id="5062"/>
    <lineage>
        <taxon>Eukaryota</taxon>
        <taxon>Fungi</taxon>
        <taxon>Dikarya</taxon>
        <taxon>Ascomycota</taxon>
        <taxon>Pezizomycotina</taxon>
        <taxon>Eurotiomycetes</taxon>
        <taxon>Eurotiomycetidae</taxon>
        <taxon>Eurotiales</taxon>
        <taxon>Aspergillaceae</taxon>
        <taxon>Aspergillus</taxon>
        <taxon>Aspergillus subgen. Circumdati</taxon>
    </lineage>
</organism>
<dbReference type="Proteomes" id="UP000190312">
    <property type="component" value="Unassembled WGS sequence"/>
</dbReference>
<evidence type="ECO:0000259" key="4">
    <source>
        <dbReference type="PROSITE" id="PS50102"/>
    </source>
</evidence>
<dbReference type="GO" id="GO:0003729">
    <property type="term" value="F:mRNA binding"/>
    <property type="evidence" value="ECO:0007669"/>
    <property type="project" value="TreeGrafter"/>
</dbReference>
<dbReference type="PANTHER" id="PTHR23003">
    <property type="entry name" value="RNA RECOGNITION MOTIF RRM DOMAIN CONTAINING PROTEIN"/>
    <property type="match status" value="1"/>
</dbReference>
<dbReference type="Pfam" id="PF00076">
    <property type="entry name" value="RRM_1"/>
    <property type="match status" value="1"/>
</dbReference>
<accession>A0A1S9DV77</accession>
<dbReference type="Gene3D" id="3.30.70.330">
    <property type="match status" value="2"/>
</dbReference>
<dbReference type="CDD" id="cd00590">
    <property type="entry name" value="RRM_SF"/>
    <property type="match status" value="1"/>
</dbReference>
<dbReference type="GO" id="GO:0005634">
    <property type="term" value="C:nucleus"/>
    <property type="evidence" value="ECO:0007669"/>
    <property type="project" value="TreeGrafter"/>
</dbReference>
<dbReference type="GO" id="GO:1990904">
    <property type="term" value="C:ribonucleoprotein complex"/>
    <property type="evidence" value="ECO:0007669"/>
    <property type="project" value="TreeGrafter"/>
</dbReference>
<dbReference type="SMART" id="SM00360">
    <property type="entry name" value="RRM"/>
    <property type="match status" value="1"/>
</dbReference>
<dbReference type="InterPro" id="IPR012677">
    <property type="entry name" value="Nucleotide-bd_a/b_plait_sf"/>
</dbReference>
<dbReference type="GO" id="GO:0005737">
    <property type="term" value="C:cytoplasm"/>
    <property type="evidence" value="ECO:0007669"/>
    <property type="project" value="TreeGrafter"/>
</dbReference>
<dbReference type="PROSITE" id="PS50102">
    <property type="entry name" value="RRM"/>
    <property type="match status" value="1"/>
</dbReference>